<organism evidence="1 2">
    <name type="scientific">Streptococcus troglodytae</name>
    <dbReference type="NCBI Taxonomy" id="1111760"/>
    <lineage>
        <taxon>Bacteria</taxon>
        <taxon>Bacillati</taxon>
        <taxon>Bacillota</taxon>
        <taxon>Bacilli</taxon>
        <taxon>Lactobacillales</taxon>
        <taxon>Streptococcaceae</taxon>
        <taxon>Streptococcus</taxon>
    </lineage>
</organism>
<sequence length="162" mass="18713">MNFMIVFGLFALAAYAIQIMLGLKQIKHFTSIYGQLRRLGRVAIGRRSGKIRAGTIVMFAVDKDGKVLDAKKMQGITMAARFKDMPDYIGQDLHYFDSYNPLIRKENKLLRIAIEDARAVFLKTEAGIYKEFPKQTPLLDIRLQTKFLLSRFKLKKRHETKI</sequence>
<dbReference type="KEGG" id="strg:SRT_17950"/>
<name>A0A1L7LLL1_9STRE</name>
<dbReference type="Proteomes" id="UP000217758">
    <property type="component" value="Chromosome"/>
</dbReference>
<dbReference type="AlphaFoldDB" id="A0A1L7LLL1"/>
<evidence type="ECO:0000313" key="2">
    <source>
        <dbReference type="Proteomes" id="UP000217758"/>
    </source>
</evidence>
<evidence type="ECO:0000313" key="1">
    <source>
        <dbReference type="EMBL" id="BAQ25056.1"/>
    </source>
</evidence>
<accession>A0A1L7LLL1</accession>
<gene>
    <name evidence="1" type="ORF">SRT_17950</name>
</gene>
<dbReference type="RefSeq" id="WP_128833808.1">
    <property type="nucleotide sequence ID" value="NZ_AP014612.1"/>
</dbReference>
<protein>
    <submittedName>
        <fullName evidence="1">Sorbitol operon activator</fullName>
    </submittedName>
</protein>
<dbReference type="PIRSF" id="PIRSF011474">
    <property type="entry name" value="Glucitol_operon_activator"/>
    <property type="match status" value="1"/>
</dbReference>
<dbReference type="EMBL" id="AP014612">
    <property type="protein sequence ID" value="BAQ25056.1"/>
    <property type="molecule type" value="Genomic_DNA"/>
</dbReference>
<dbReference type="Pfam" id="PF06923">
    <property type="entry name" value="GutM"/>
    <property type="match status" value="1"/>
</dbReference>
<reference evidence="1 2" key="1">
    <citation type="journal article" date="2016" name="Microbiol. Immunol.">
        <title>Complete genome sequence of Streptococcus troglodytae TKU31 isolated from the oral cavity of a chimpanzee (Pan troglodytes).</title>
        <authorList>
            <person name="Okamoto M."/>
            <person name="Naito M."/>
            <person name="Miyanohara M."/>
            <person name="Imai S."/>
            <person name="Nomura Y."/>
            <person name="Saito W."/>
            <person name="Momoi Y."/>
            <person name="Takada K."/>
            <person name="Miyabe-Nishiwaki T."/>
            <person name="Tomonaga M."/>
            <person name="Hanada N."/>
        </authorList>
    </citation>
    <scope>NUCLEOTIDE SEQUENCE [LARGE SCALE GENOMIC DNA]</scope>
    <source>
        <strain evidence="2">TKU 31</strain>
    </source>
</reference>
<dbReference type="InterPro" id="IPR009693">
    <property type="entry name" value="Glucitol_operon_activator"/>
</dbReference>
<proteinExistence type="predicted"/>
<keyword evidence="2" id="KW-1185">Reference proteome</keyword>